<dbReference type="InterPro" id="IPR036365">
    <property type="entry name" value="PGBD-like_sf"/>
</dbReference>
<gene>
    <name evidence="3" type="ORF">A2733_00305</name>
</gene>
<dbReference type="SUPFAM" id="SSF51261">
    <property type="entry name" value="Duplicated hybrid motif"/>
    <property type="match status" value="1"/>
</dbReference>
<reference evidence="3 4" key="1">
    <citation type="journal article" date="2016" name="Nat. Commun.">
        <title>Thousands of microbial genomes shed light on interconnected biogeochemical processes in an aquifer system.</title>
        <authorList>
            <person name="Anantharaman K."/>
            <person name="Brown C.T."/>
            <person name="Hug L.A."/>
            <person name="Sharon I."/>
            <person name="Castelle C.J."/>
            <person name="Probst A.J."/>
            <person name="Thomas B.C."/>
            <person name="Singh A."/>
            <person name="Wilkins M.J."/>
            <person name="Karaoz U."/>
            <person name="Brodie E.L."/>
            <person name="Williams K.H."/>
            <person name="Hubbard S.S."/>
            <person name="Banfield J.F."/>
        </authorList>
    </citation>
    <scope>NUCLEOTIDE SEQUENCE [LARGE SCALE GENOMIC DNA]</scope>
</reference>
<dbReference type="InterPro" id="IPR011055">
    <property type="entry name" value="Dup_hybrid_motif"/>
</dbReference>
<comment type="caution">
    <text evidence="3">The sequence shown here is derived from an EMBL/GenBank/DDBJ whole genome shotgun (WGS) entry which is preliminary data.</text>
</comment>
<dbReference type="Gene3D" id="2.70.70.10">
    <property type="entry name" value="Glucose Permease (Domain IIA)"/>
    <property type="match status" value="1"/>
</dbReference>
<dbReference type="PANTHER" id="PTHR21666:SF270">
    <property type="entry name" value="MUREIN HYDROLASE ACTIVATOR ENVC"/>
    <property type="match status" value="1"/>
</dbReference>
<dbReference type="Pfam" id="PF01471">
    <property type="entry name" value="PG_binding_1"/>
    <property type="match status" value="1"/>
</dbReference>
<protein>
    <submittedName>
        <fullName evidence="3">Uncharacterized protein</fullName>
    </submittedName>
</protein>
<evidence type="ECO:0000259" key="1">
    <source>
        <dbReference type="Pfam" id="PF01471"/>
    </source>
</evidence>
<dbReference type="PANTHER" id="PTHR21666">
    <property type="entry name" value="PEPTIDASE-RELATED"/>
    <property type="match status" value="1"/>
</dbReference>
<dbReference type="EMBL" id="MFTO01000018">
    <property type="protein sequence ID" value="OGI63481.1"/>
    <property type="molecule type" value="Genomic_DNA"/>
</dbReference>
<dbReference type="SUPFAM" id="SSF47090">
    <property type="entry name" value="PGBD-like"/>
    <property type="match status" value="1"/>
</dbReference>
<sequence>MKSIVLKISVFILILMFNIAVVSPDTAFARHRTSSLRSKINDLDNDRVIELPVPILFGITPLNLYPNFGDPRGAEGGRTHEGLDIMAPKGAPVASPTEAVVTRIGKGDSAGLYVYTANPGGESMAYLHLSEFADIDEGDVLKVGEIIGYVGNTGNAQYTLPHLHYELHNDDGDPIDPLPRLTRIFPLKNKISGLEQALDEINDDDKKEELIDFVITKYRSDFLLAQTLNIALPSLITEALKNKVAEVGGITRTLRLGMQGDDVEAMQIALGVNADGSFGPITKSALIAFQISKGLIGDGVFGPVSRLALMGTAGVSTVGCTATTKYSPLTGAICPVI</sequence>
<dbReference type="Gene3D" id="1.10.101.10">
    <property type="entry name" value="PGBD-like superfamily/PGBD"/>
    <property type="match status" value="1"/>
</dbReference>
<organism evidence="3 4">
    <name type="scientific">Candidatus Nomurabacteria bacterium RIFCSPHIGHO2_01_FULL_40_20</name>
    <dbReference type="NCBI Taxonomy" id="1801738"/>
    <lineage>
        <taxon>Bacteria</taxon>
        <taxon>Candidatus Nomuraibacteriota</taxon>
    </lineage>
</organism>
<evidence type="ECO:0000313" key="4">
    <source>
        <dbReference type="Proteomes" id="UP000178985"/>
    </source>
</evidence>
<evidence type="ECO:0000259" key="2">
    <source>
        <dbReference type="Pfam" id="PF01551"/>
    </source>
</evidence>
<proteinExistence type="predicted"/>
<dbReference type="AlphaFoldDB" id="A0A1F6V142"/>
<feature type="domain" description="Peptidoglycan binding-like" evidence="1">
    <location>
        <begin position="272"/>
        <end position="303"/>
    </location>
</feature>
<dbReference type="CDD" id="cd12797">
    <property type="entry name" value="M23_peptidase"/>
    <property type="match status" value="1"/>
</dbReference>
<dbReference type="InterPro" id="IPR002477">
    <property type="entry name" value="Peptidoglycan-bd-like"/>
</dbReference>
<dbReference type="InterPro" id="IPR016047">
    <property type="entry name" value="M23ase_b-sheet_dom"/>
</dbReference>
<feature type="domain" description="M23ase beta-sheet core" evidence="2">
    <location>
        <begin position="79"/>
        <end position="177"/>
    </location>
</feature>
<dbReference type="GO" id="GO:0004222">
    <property type="term" value="F:metalloendopeptidase activity"/>
    <property type="evidence" value="ECO:0007669"/>
    <property type="project" value="TreeGrafter"/>
</dbReference>
<evidence type="ECO:0000313" key="3">
    <source>
        <dbReference type="EMBL" id="OGI63481.1"/>
    </source>
</evidence>
<dbReference type="InterPro" id="IPR050570">
    <property type="entry name" value="Cell_wall_metabolism_enzyme"/>
</dbReference>
<dbReference type="Proteomes" id="UP000178985">
    <property type="component" value="Unassembled WGS sequence"/>
</dbReference>
<accession>A0A1F6V142</accession>
<dbReference type="InterPro" id="IPR036366">
    <property type="entry name" value="PGBDSf"/>
</dbReference>
<dbReference type="Pfam" id="PF01551">
    <property type="entry name" value="Peptidase_M23"/>
    <property type="match status" value="1"/>
</dbReference>
<name>A0A1F6V142_9BACT</name>